<dbReference type="EC" id="4.2.3.5" evidence="3"/>
<dbReference type="InterPro" id="IPR000453">
    <property type="entry name" value="Chorismate_synth"/>
</dbReference>
<dbReference type="NCBIfam" id="NF003793">
    <property type="entry name" value="PRK05382.1"/>
    <property type="match status" value="1"/>
</dbReference>
<keyword evidence="6 8" id="KW-0456">Lyase</keyword>
<dbReference type="InterPro" id="IPR020541">
    <property type="entry name" value="Chorismate_synthase_CS"/>
</dbReference>
<dbReference type="AlphaFoldDB" id="A0A3B0VMH2"/>
<dbReference type="GO" id="GO:0008652">
    <property type="term" value="P:amino acid biosynthetic process"/>
    <property type="evidence" value="ECO:0007669"/>
    <property type="project" value="UniProtKB-KW"/>
</dbReference>
<dbReference type="PANTHER" id="PTHR21085">
    <property type="entry name" value="CHORISMATE SYNTHASE"/>
    <property type="match status" value="1"/>
</dbReference>
<dbReference type="SUPFAM" id="SSF103263">
    <property type="entry name" value="Chorismate synthase, AroC"/>
    <property type="match status" value="1"/>
</dbReference>
<dbReference type="GO" id="GO:0009423">
    <property type="term" value="P:chorismate biosynthetic process"/>
    <property type="evidence" value="ECO:0007669"/>
    <property type="project" value="UniProtKB-UniPathway"/>
</dbReference>
<protein>
    <recommendedName>
        <fullName evidence="3">chorismate synthase</fullName>
        <ecNumber evidence="3">4.2.3.5</ecNumber>
    </recommendedName>
</protein>
<dbReference type="InterPro" id="IPR035904">
    <property type="entry name" value="Chorismate_synth_AroC_sf"/>
</dbReference>
<dbReference type="HAMAP" id="MF_00300">
    <property type="entry name" value="Chorismate_synth"/>
    <property type="match status" value="1"/>
</dbReference>
<dbReference type="Pfam" id="PF01264">
    <property type="entry name" value="Chorismate_synt"/>
    <property type="match status" value="1"/>
</dbReference>
<dbReference type="PROSITE" id="PS00787">
    <property type="entry name" value="CHORISMATE_SYNTHASE_1"/>
    <property type="match status" value="1"/>
</dbReference>
<keyword evidence="4" id="KW-0028">Amino-acid biosynthesis</keyword>
<dbReference type="GO" id="GO:0010181">
    <property type="term" value="F:FMN binding"/>
    <property type="evidence" value="ECO:0007669"/>
    <property type="project" value="TreeGrafter"/>
</dbReference>
<name>A0A3B0VMH2_9ZZZZ</name>
<reference evidence="8" key="1">
    <citation type="submission" date="2018-06" db="EMBL/GenBank/DDBJ databases">
        <authorList>
            <person name="Zhirakovskaya E."/>
        </authorList>
    </citation>
    <scope>NUCLEOTIDE SEQUENCE</scope>
</reference>
<dbReference type="CDD" id="cd07304">
    <property type="entry name" value="Chorismate_synthase"/>
    <property type="match status" value="1"/>
</dbReference>
<sequence>MAGNTFGTLFRVTTWGESHGRAIGAVIDGCPPGIELTPEIIQQELERRRPGKSAGESPRREPDVVEIMSGTFRPDNAPGELTTGTPISLIIFNRDAQSKSYDNLKDVFRPGHGDLSYQAKYGIRDHRGGGRASARETAARVAAGAVAGQLLRLHGMEVTGYTVALGGVRTDKRDLAVIRENRLFCPDNEAAARMEERISEVRSQGDSLGGIVEIRAVCPPGLGEPVFDKLDGELARALMSIGAVKGVEIGAGFQAAAMLGSANNDAISPAGFLGNNAGGILAGISSGGDLIVRVAVKPIPSIAKEQQTVNLDNEPVVIKVGGRHDISAIPRIVPVCEAMVRLTLADHLLRQLALLETGRRLKDHDRQHC</sequence>
<dbReference type="GO" id="GO:0009073">
    <property type="term" value="P:aromatic amino acid family biosynthetic process"/>
    <property type="evidence" value="ECO:0007669"/>
    <property type="project" value="UniProtKB-KW"/>
</dbReference>
<dbReference type="GO" id="GO:0004107">
    <property type="term" value="F:chorismate synthase activity"/>
    <property type="evidence" value="ECO:0007669"/>
    <property type="project" value="UniProtKB-EC"/>
</dbReference>
<organism evidence="8">
    <name type="scientific">hydrothermal vent metagenome</name>
    <dbReference type="NCBI Taxonomy" id="652676"/>
    <lineage>
        <taxon>unclassified sequences</taxon>
        <taxon>metagenomes</taxon>
        <taxon>ecological metagenomes</taxon>
    </lineage>
</organism>
<dbReference type="PIRSF" id="PIRSF001456">
    <property type="entry name" value="Chorismate_synth"/>
    <property type="match status" value="1"/>
</dbReference>
<keyword evidence="5" id="KW-0057">Aromatic amino acid biosynthesis</keyword>
<dbReference type="Gene3D" id="3.60.150.10">
    <property type="entry name" value="Chorismate synthase AroC"/>
    <property type="match status" value="1"/>
</dbReference>
<comment type="pathway">
    <text evidence="1">Metabolic intermediate biosynthesis; chorismate biosynthesis; chorismate from D-erythrose 4-phosphate and phosphoenolpyruvate: step 7/7.</text>
</comment>
<evidence type="ECO:0000256" key="4">
    <source>
        <dbReference type="ARBA" id="ARBA00022605"/>
    </source>
</evidence>
<evidence type="ECO:0000256" key="3">
    <source>
        <dbReference type="ARBA" id="ARBA00013036"/>
    </source>
</evidence>
<accession>A0A3B0VMH2</accession>
<dbReference type="PANTHER" id="PTHR21085:SF0">
    <property type="entry name" value="CHORISMATE SYNTHASE"/>
    <property type="match status" value="1"/>
</dbReference>
<dbReference type="NCBIfam" id="TIGR00033">
    <property type="entry name" value="aroC"/>
    <property type="match status" value="1"/>
</dbReference>
<evidence type="ECO:0000256" key="5">
    <source>
        <dbReference type="ARBA" id="ARBA00023141"/>
    </source>
</evidence>
<proteinExistence type="inferred from homology"/>
<dbReference type="GO" id="GO:0005829">
    <property type="term" value="C:cytosol"/>
    <property type="evidence" value="ECO:0007669"/>
    <property type="project" value="TreeGrafter"/>
</dbReference>
<evidence type="ECO:0000256" key="2">
    <source>
        <dbReference type="ARBA" id="ARBA00008014"/>
    </source>
</evidence>
<evidence type="ECO:0000256" key="7">
    <source>
        <dbReference type="SAM" id="MobiDB-lite"/>
    </source>
</evidence>
<comment type="similarity">
    <text evidence="2">Belongs to the chorismate synthase family.</text>
</comment>
<feature type="region of interest" description="Disordered" evidence="7">
    <location>
        <begin position="45"/>
        <end position="64"/>
    </location>
</feature>
<dbReference type="UniPathway" id="UPA00053">
    <property type="reaction ID" value="UER00090"/>
</dbReference>
<evidence type="ECO:0000256" key="6">
    <source>
        <dbReference type="ARBA" id="ARBA00023239"/>
    </source>
</evidence>
<dbReference type="PROSITE" id="PS00788">
    <property type="entry name" value="CHORISMATE_SYNTHASE_2"/>
    <property type="match status" value="1"/>
</dbReference>
<gene>
    <name evidence="8" type="ORF">MNBD_DELTA04-978</name>
</gene>
<evidence type="ECO:0000256" key="1">
    <source>
        <dbReference type="ARBA" id="ARBA00005044"/>
    </source>
</evidence>
<dbReference type="EMBL" id="UOEY01000124">
    <property type="protein sequence ID" value="VAW41473.1"/>
    <property type="molecule type" value="Genomic_DNA"/>
</dbReference>
<evidence type="ECO:0000313" key="8">
    <source>
        <dbReference type="EMBL" id="VAW41473.1"/>
    </source>
</evidence>